<evidence type="ECO:0000256" key="1">
    <source>
        <dbReference type="SAM" id="MobiDB-lite"/>
    </source>
</evidence>
<feature type="compositionally biased region" description="Acidic residues" evidence="1">
    <location>
        <begin position="89"/>
        <end position="110"/>
    </location>
</feature>
<protein>
    <submittedName>
        <fullName evidence="2">Uncharacterized protein</fullName>
    </submittedName>
</protein>
<gene>
    <name evidence="2" type="ORF">CEPIT_LOCUS9106</name>
</gene>
<dbReference type="EMBL" id="CAMAPF010000049">
    <property type="protein sequence ID" value="CAH9084930.1"/>
    <property type="molecule type" value="Genomic_DNA"/>
</dbReference>
<keyword evidence="3" id="KW-1185">Reference proteome</keyword>
<sequence>MLHPRRATPLQYLQCIHDTYQLADNLADHEDIKDRLAQCVIALDVEDVLHQGIFHYPDADNEPGPIPPPRQDRRGYVATHRVAAADRDDAGDEDEYEEDEDEGDRDEEYEPPPYSTPKEYYTSTEA</sequence>
<proteinExistence type="predicted"/>
<evidence type="ECO:0000313" key="3">
    <source>
        <dbReference type="Proteomes" id="UP001152523"/>
    </source>
</evidence>
<accession>A0AAV0CXN6</accession>
<comment type="caution">
    <text evidence="2">The sequence shown here is derived from an EMBL/GenBank/DDBJ whole genome shotgun (WGS) entry which is preliminary data.</text>
</comment>
<evidence type="ECO:0000313" key="2">
    <source>
        <dbReference type="EMBL" id="CAH9084930.1"/>
    </source>
</evidence>
<name>A0AAV0CXN6_9ASTE</name>
<feature type="region of interest" description="Disordered" evidence="1">
    <location>
        <begin position="55"/>
        <end position="126"/>
    </location>
</feature>
<organism evidence="2 3">
    <name type="scientific">Cuscuta epithymum</name>
    <dbReference type="NCBI Taxonomy" id="186058"/>
    <lineage>
        <taxon>Eukaryota</taxon>
        <taxon>Viridiplantae</taxon>
        <taxon>Streptophyta</taxon>
        <taxon>Embryophyta</taxon>
        <taxon>Tracheophyta</taxon>
        <taxon>Spermatophyta</taxon>
        <taxon>Magnoliopsida</taxon>
        <taxon>eudicotyledons</taxon>
        <taxon>Gunneridae</taxon>
        <taxon>Pentapetalae</taxon>
        <taxon>asterids</taxon>
        <taxon>lamiids</taxon>
        <taxon>Solanales</taxon>
        <taxon>Convolvulaceae</taxon>
        <taxon>Cuscuteae</taxon>
        <taxon>Cuscuta</taxon>
        <taxon>Cuscuta subgen. Cuscuta</taxon>
    </lineage>
</organism>
<reference evidence="2" key="1">
    <citation type="submission" date="2022-07" db="EMBL/GenBank/DDBJ databases">
        <authorList>
            <person name="Macas J."/>
            <person name="Novak P."/>
            <person name="Neumann P."/>
        </authorList>
    </citation>
    <scope>NUCLEOTIDE SEQUENCE</scope>
</reference>
<dbReference type="Proteomes" id="UP001152523">
    <property type="component" value="Unassembled WGS sequence"/>
</dbReference>
<dbReference type="AlphaFoldDB" id="A0AAV0CXN6"/>